<sequence>MPLRPLGQSLARARCASSRIQCKHANLATAQSPWRFAVRALSDAVDPSLGNGQRQQQSDDGGEWTSSSAASTQLNGYAAASTASDSAESTESTTAENESRPFRYYDDEDGDDDEPSYDIDFTAQRMGFPISDPQEDRFYFNDDIREETRAEATLKAERILAILRNSMTEIDIGKVIHRVAQFSTLPRVTGLALKQFKRSLENKCGPAYKKEFEYLMAFLEGRDEVIDTLELQTRDTDGESKPEFMGLHPEVMADPKLMSIVFIYCRYACLNALQLIKNPANPSPATGAKTSSLWQVKRDYRRVLDIEGLSQYADMMGLEKDDADDDAHPLIDPEWEEFNLENNRIDFRDYNAELSEFISTMKELLSDQDISKMLVAMLASVKTSKLHRKIFQEMICNIQTVLPEDAHEVVLSRLVPFLSGNAATLKDFDSITSSNALQHHRYRHEAILRSLLECRMRCGHILITDLDELDEANTVGSKLTPEQRQKVRTAAWNIVSVLDDRRNHVFFSRFLRYKLAWRPNRSNFDDTFLDNVRLIFAPHDDLLMPLFEETYQDLSVETLTICRVKSRHARRLIRHNASLKVVNEQGERLVATEWLPERSVFYSNLPFKVSPQHLRDALSHIGAVRNFMFFSHPVDGAPDEKTVKKARKRTAKEDVEDEDVEVDGESDAVDGELDVEDDELLDDELALLTSGDDEQHDVKKKLGRPKDSHTPKKNMIIASNMPTQHSVLVEFESTHARDRALQRALQIFGVMMEGWKEHRAVFSTGVEKRRTLSLQHIPFGTTAKQVTDQVNEILREVGLAIETTSDLPPEAIVANGRMELRFESFAEAAQVMGVLQQALAGMARRSPLTPEEVTYQNKRSKVRAKHEIEAGRAKRRAERVARKYAKDHAGDEDWSEQDEINDANYTQEWTSATEKVDPYMEVDELQLAAEEIDARCYRPFEVTWNRPRKQKNKHLYV</sequence>
<evidence type="ECO:0000313" key="2">
    <source>
        <dbReference type="EMBL" id="DAZ98722.1"/>
    </source>
</evidence>
<name>A0AAV2YUK6_9STRA</name>
<evidence type="ECO:0000256" key="1">
    <source>
        <dbReference type="SAM" id="MobiDB-lite"/>
    </source>
</evidence>
<feature type="compositionally biased region" description="Acidic residues" evidence="1">
    <location>
        <begin position="106"/>
        <end position="117"/>
    </location>
</feature>
<feature type="region of interest" description="Disordered" evidence="1">
    <location>
        <begin position="46"/>
        <end position="119"/>
    </location>
</feature>
<reference evidence="2" key="2">
    <citation type="journal article" date="2023" name="Microbiol Resour">
        <title>Decontamination and Annotation of the Draft Genome Sequence of the Oomycete Lagenidium giganteum ARSEF 373.</title>
        <authorList>
            <person name="Morgan W.R."/>
            <person name="Tartar A."/>
        </authorList>
    </citation>
    <scope>NUCLEOTIDE SEQUENCE</scope>
    <source>
        <strain evidence="2">ARSEF 373</strain>
    </source>
</reference>
<feature type="compositionally biased region" description="Acidic residues" evidence="1">
    <location>
        <begin position="654"/>
        <end position="675"/>
    </location>
</feature>
<protein>
    <submittedName>
        <fullName evidence="2">Uncharacterized protein</fullName>
    </submittedName>
</protein>
<feature type="region of interest" description="Disordered" evidence="1">
    <location>
        <begin position="692"/>
        <end position="713"/>
    </location>
</feature>
<gene>
    <name evidence="2" type="ORF">N0F65_006754</name>
</gene>
<dbReference type="Proteomes" id="UP001146120">
    <property type="component" value="Unassembled WGS sequence"/>
</dbReference>
<reference evidence="2" key="1">
    <citation type="submission" date="2022-11" db="EMBL/GenBank/DDBJ databases">
        <authorList>
            <person name="Morgan W.R."/>
            <person name="Tartar A."/>
        </authorList>
    </citation>
    <scope>NUCLEOTIDE SEQUENCE</scope>
    <source>
        <strain evidence="2">ARSEF 373</strain>
    </source>
</reference>
<dbReference type="EMBL" id="DAKRPA010000099">
    <property type="protein sequence ID" value="DAZ98722.1"/>
    <property type="molecule type" value="Genomic_DNA"/>
</dbReference>
<feature type="region of interest" description="Disordered" evidence="1">
    <location>
        <begin position="648"/>
        <end position="675"/>
    </location>
</feature>
<organism evidence="2 3">
    <name type="scientific">Lagenidium giganteum</name>
    <dbReference type="NCBI Taxonomy" id="4803"/>
    <lineage>
        <taxon>Eukaryota</taxon>
        <taxon>Sar</taxon>
        <taxon>Stramenopiles</taxon>
        <taxon>Oomycota</taxon>
        <taxon>Peronosporomycetes</taxon>
        <taxon>Pythiales</taxon>
        <taxon>Pythiaceae</taxon>
    </lineage>
</organism>
<comment type="caution">
    <text evidence="2">The sequence shown here is derived from an EMBL/GenBank/DDBJ whole genome shotgun (WGS) entry which is preliminary data.</text>
</comment>
<dbReference type="AlphaFoldDB" id="A0AAV2YUK6"/>
<feature type="compositionally biased region" description="Low complexity" evidence="1">
    <location>
        <begin position="78"/>
        <end position="96"/>
    </location>
</feature>
<proteinExistence type="predicted"/>
<keyword evidence="3" id="KW-1185">Reference proteome</keyword>
<feature type="compositionally biased region" description="Polar residues" evidence="1">
    <location>
        <begin position="50"/>
        <end position="75"/>
    </location>
</feature>
<accession>A0AAV2YUK6</accession>
<evidence type="ECO:0000313" key="3">
    <source>
        <dbReference type="Proteomes" id="UP001146120"/>
    </source>
</evidence>